<dbReference type="STRING" id="445710.ATSB10_34390"/>
<dbReference type="AlphaFoldDB" id="A0A160N4C9"/>
<dbReference type="PANTHER" id="PTHR34183">
    <property type="entry name" value="ENDOLYTIC PEPTIDOGLYCAN TRANSGLYCOSYLASE RLPA"/>
    <property type="match status" value="1"/>
</dbReference>
<organism evidence="9 10">
    <name type="scientific">Dyella thiooxydans</name>
    <dbReference type="NCBI Taxonomy" id="445710"/>
    <lineage>
        <taxon>Bacteria</taxon>
        <taxon>Pseudomonadati</taxon>
        <taxon>Pseudomonadota</taxon>
        <taxon>Gammaproteobacteria</taxon>
        <taxon>Lysobacterales</taxon>
        <taxon>Rhodanobacteraceae</taxon>
        <taxon>Dyella</taxon>
    </lineage>
</organism>
<evidence type="ECO:0000256" key="7">
    <source>
        <dbReference type="SAM" id="SignalP"/>
    </source>
</evidence>
<dbReference type="EMBL" id="CP014841">
    <property type="protein sequence ID" value="AND70893.1"/>
    <property type="molecule type" value="Genomic_DNA"/>
</dbReference>
<dbReference type="SUPFAM" id="SSF110997">
    <property type="entry name" value="Sporulation related repeat"/>
    <property type="match status" value="1"/>
</dbReference>
<dbReference type="OrthoDB" id="9779128at2"/>
<protein>
    <recommendedName>
        <fullName evidence="4">Endolytic peptidoglycan transglycosylase RlpA</fullName>
        <ecNumber evidence="4">4.2.2.-</ecNumber>
    </recommendedName>
</protein>
<evidence type="ECO:0000313" key="10">
    <source>
        <dbReference type="Proteomes" id="UP000077255"/>
    </source>
</evidence>
<dbReference type="SUPFAM" id="SSF50685">
    <property type="entry name" value="Barwin-like endoglucanases"/>
    <property type="match status" value="1"/>
</dbReference>
<keyword evidence="1 7" id="KW-0732">Signal</keyword>
<dbReference type="GO" id="GO:0005886">
    <property type="term" value="C:plasma membrane"/>
    <property type="evidence" value="ECO:0007669"/>
    <property type="project" value="UniProtKB-SubCell"/>
</dbReference>
<dbReference type="InterPro" id="IPR036908">
    <property type="entry name" value="RlpA-like_sf"/>
</dbReference>
<evidence type="ECO:0000313" key="9">
    <source>
        <dbReference type="EMBL" id="AND70893.1"/>
    </source>
</evidence>
<dbReference type="GO" id="GO:0009279">
    <property type="term" value="C:cell outer membrane"/>
    <property type="evidence" value="ECO:0007669"/>
    <property type="project" value="TreeGrafter"/>
</dbReference>
<sequence>MRRAGALLLPVMAALLLAGCAGHRTRPLAHQGSRDAAAARPEAGTPPGAPSGDDRFHDDIRRDQADRYREQADSVPSGPPPDVDKLPEPVPHWEPRSTYGNRSPYTVLGHTYRVLSSAKGYDERGIASFYGNKFHGYKTSNLENYDMYKFSAAHKTLPLPSYARVTNLANGKSVIVRINDRGPFHDNRLIDLSYAAAVKIGIWPKGTGLVEVRAIDPAHPERTPPPAAVVNGQVKAAAPTAHGEPATGAPVPVLGSKPSIYLQVGAFSDASNAERLAERLRAANLGTVQVIQAQSDGRTIRRVRVGPLPDAEQADAIARQIEALGLPHPQVAVD</sequence>
<evidence type="ECO:0000256" key="6">
    <source>
        <dbReference type="SAM" id="MobiDB-lite"/>
    </source>
</evidence>
<evidence type="ECO:0000256" key="2">
    <source>
        <dbReference type="ARBA" id="ARBA00023239"/>
    </source>
</evidence>
<keyword evidence="3 4" id="KW-0961">Cell wall biogenesis/degradation</keyword>
<comment type="subcellular location">
    <subcellularLocation>
        <location evidence="4">Cell membrane</location>
        <topology evidence="4">Lipid-anchor</topology>
    </subcellularLocation>
</comment>
<keyword evidence="4" id="KW-0449">Lipoprotein</keyword>
<dbReference type="InterPro" id="IPR007730">
    <property type="entry name" value="SPOR-like_dom"/>
</dbReference>
<reference evidence="9 10" key="1">
    <citation type="submission" date="2016-02" db="EMBL/GenBank/DDBJ databases">
        <title>Complete genome sequencing and analysis of ATSB10, Dyella thiooxydans isolated from rhizosphere soil of sunflower (Helianthus annuus L.).</title>
        <authorList>
            <person name="Lee Y."/>
            <person name="Hwangbo K."/>
            <person name="Chung H."/>
            <person name="Yoo J."/>
            <person name="Kim K.Y."/>
            <person name="Sa T.M."/>
            <person name="Um Y."/>
            <person name="Madhaiyan M."/>
        </authorList>
    </citation>
    <scope>NUCLEOTIDE SEQUENCE [LARGE SCALE GENOMIC DNA]</scope>
    <source>
        <strain evidence="9 10">ATSB10</strain>
    </source>
</reference>
<keyword evidence="4" id="KW-1003">Cell membrane</keyword>
<dbReference type="GO" id="GO:0042834">
    <property type="term" value="F:peptidoglycan binding"/>
    <property type="evidence" value="ECO:0007669"/>
    <property type="project" value="InterPro"/>
</dbReference>
<keyword evidence="10" id="KW-1185">Reference proteome</keyword>
<dbReference type="PROSITE" id="PS51724">
    <property type="entry name" value="SPOR"/>
    <property type="match status" value="1"/>
</dbReference>
<dbReference type="Pfam" id="PF05036">
    <property type="entry name" value="SPOR"/>
    <property type="match status" value="1"/>
</dbReference>
<keyword evidence="2 4" id="KW-0456">Lyase</keyword>
<dbReference type="InterPro" id="IPR034718">
    <property type="entry name" value="RlpA"/>
</dbReference>
<dbReference type="InterPro" id="IPR036680">
    <property type="entry name" value="SPOR-like_sf"/>
</dbReference>
<dbReference type="GO" id="GO:0000270">
    <property type="term" value="P:peptidoglycan metabolic process"/>
    <property type="evidence" value="ECO:0007669"/>
    <property type="project" value="UniProtKB-UniRule"/>
</dbReference>
<evidence type="ECO:0000256" key="5">
    <source>
        <dbReference type="RuleBase" id="RU003495"/>
    </source>
</evidence>
<feature type="domain" description="SPOR" evidence="8">
    <location>
        <begin position="254"/>
        <end position="334"/>
    </location>
</feature>
<dbReference type="CDD" id="cd22268">
    <property type="entry name" value="DPBB_RlpA-like"/>
    <property type="match status" value="1"/>
</dbReference>
<feature type="chain" id="PRO_5009986211" description="Endolytic peptidoglycan transglycosylase RlpA" evidence="7">
    <location>
        <begin position="24"/>
        <end position="334"/>
    </location>
</feature>
<comment type="function">
    <text evidence="4">Lytic transglycosylase with a strong preference for naked glycan strands that lack stem peptides.</text>
</comment>
<dbReference type="Proteomes" id="UP000077255">
    <property type="component" value="Chromosome"/>
</dbReference>
<name>A0A160N4C9_9GAMM</name>
<dbReference type="GO" id="GO:0008932">
    <property type="term" value="F:lytic endotransglycosylase activity"/>
    <property type="evidence" value="ECO:0007669"/>
    <property type="project" value="UniProtKB-UniRule"/>
</dbReference>
<accession>A0A160N4C9</accession>
<dbReference type="HAMAP" id="MF_02071">
    <property type="entry name" value="RlpA"/>
    <property type="match status" value="1"/>
</dbReference>
<feature type="signal peptide" evidence="7">
    <location>
        <begin position="1"/>
        <end position="23"/>
    </location>
</feature>
<evidence type="ECO:0000256" key="3">
    <source>
        <dbReference type="ARBA" id="ARBA00023316"/>
    </source>
</evidence>
<dbReference type="KEGG" id="dtx:ATSB10_34390"/>
<evidence type="ECO:0000259" key="8">
    <source>
        <dbReference type="PROSITE" id="PS51724"/>
    </source>
</evidence>
<dbReference type="FunFam" id="2.40.40.10:FF:000003">
    <property type="entry name" value="Endolytic peptidoglycan transglycosylase RlpA"/>
    <property type="match status" value="1"/>
</dbReference>
<feature type="compositionally biased region" description="Basic and acidic residues" evidence="6">
    <location>
        <begin position="52"/>
        <end position="72"/>
    </location>
</feature>
<evidence type="ECO:0000256" key="4">
    <source>
        <dbReference type="HAMAP-Rule" id="MF_02071"/>
    </source>
</evidence>
<keyword evidence="4" id="KW-0472">Membrane</keyword>
<dbReference type="RefSeq" id="WP_083966272.1">
    <property type="nucleotide sequence ID" value="NZ_CP014841.1"/>
</dbReference>
<dbReference type="Gene3D" id="2.40.40.10">
    <property type="entry name" value="RlpA-like domain"/>
    <property type="match status" value="1"/>
</dbReference>
<feature type="compositionally biased region" description="Basic and acidic residues" evidence="6">
    <location>
        <begin position="82"/>
        <end position="95"/>
    </location>
</feature>
<dbReference type="PANTHER" id="PTHR34183:SF1">
    <property type="entry name" value="ENDOLYTIC PEPTIDOGLYCAN TRANSGLYCOSYLASE RLPA"/>
    <property type="match status" value="1"/>
</dbReference>
<dbReference type="Pfam" id="PF03330">
    <property type="entry name" value="DPBB_1"/>
    <property type="match status" value="1"/>
</dbReference>
<dbReference type="EC" id="4.2.2.-" evidence="4"/>
<dbReference type="PROSITE" id="PS51257">
    <property type="entry name" value="PROKAR_LIPOPROTEIN"/>
    <property type="match status" value="1"/>
</dbReference>
<proteinExistence type="inferred from homology"/>
<dbReference type="GO" id="GO:0071555">
    <property type="term" value="P:cell wall organization"/>
    <property type="evidence" value="ECO:0007669"/>
    <property type="project" value="UniProtKB-KW"/>
</dbReference>
<dbReference type="InterPro" id="IPR009009">
    <property type="entry name" value="RlpA-like_DPBB"/>
</dbReference>
<keyword evidence="4" id="KW-0564">Palmitate</keyword>
<dbReference type="NCBIfam" id="TIGR00413">
    <property type="entry name" value="rlpA"/>
    <property type="match status" value="1"/>
</dbReference>
<dbReference type="InterPro" id="IPR012997">
    <property type="entry name" value="RplA"/>
</dbReference>
<dbReference type="Gene3D" id="3.30.70.1070">
    <property type="entry name" value="Sporulation related repeat"/>
    <property type="match status" value="1"/>
</dbReference>
<evidence type="ECO:0000256" key="1">
    <source>
        <dbReference type="ARBA" id="ARBA00022729"/>
    </source>
</evidence>
<comment type="similarity">
    <text evidence="4 5">Belongs to the RlpA family.</text>
</comment>
<feature type="region of interest" description="Disordered" evidence="6">
    <location>
        <begin position="26"/>
        <end position="100"/>
    </location>
</feature>
<gene>
    <name evidence="4" type="primary">rlpA</name>
    <name evidence="9" type="ORF">ATSB10_34390</name>
</gene>
<dbReference type="PATRIC" id="fig|445710.3.peg.3438"/>